<evidence type="ECO:0000256" key="4">
    <source>
        <dbReference type="ARBA" id="ARBA00022989"/>
    </source>
</evidence>
<keyword evidence="10" id="KW-1185">Reference proteome</keyword>
<feature type="transmembrane region" description="Helical" evidence="7">
    <location>
        <begin position="65"/>
        <end position="83"/>
    </location>
</feature>
<evidence type="ECO:0000256" key="5">
    <source>
        <dbReference type="ARBA" id="ARBA00023136"/>
    </source>
</evidence>
<feature type="transmembrane region" description="Helical" evidence="7">
    <location>
        <begin position="239"/>
        <end position="260"/>
    </location>
</feature>
<evidence type="ECO:0000313" key="10">
    <source>
        <dbReference type="Proteomes" id="UP001162480"/>
    </source>
</evidence>
<dbReference type="EMBL" id="OX597815">
    <property type="protein sequence ID" value="CAI9716944.1"/>
    <property type="molecule type" value="Genomic_DNA"/>
</dbReference>
<feature type="domain" description="Cation/H+ exchanger transmembrane" evidence="8">
    <location>
        <begin position="103"/>
        <end position="474"/>
    </location>
</feature>
<feature type="transmembrane region" description="Helical" evidence="7">
    <location>
        <begin position="301"/>
        <end position="320"/>
    </location>
</feature>
<accession>A0AA36EXH9</accession>
<feature type="transmembrane region" description="Helical" evidence="7">
    <location>
        <begin position="326"/>
        <end position="343"/>
    </location>
</feature>
<evidence type="ECO:0000256" key="1">
    <source>
        <dbReference type="ARBA" id="ARBA00004141"/>
    </source>
</evidence>
<organism evidence="9 10">
    <name type="scientific">Octopus vulgaris</name>
    <name type="common">Common octopus</name>
    <dbReference type="NCBI Taxonomy" id="6645"/>
    <lineage>
        <taxon>Eukaryota</taxon>
        <taxon>Metazoa</taxon>
        <taxon>Spiralia</taxon>
        <taxon>Lophotrochozoa</taxon>
        <taxon>Mollusca</taxon>
        <taxon>Cephalopoda</taxon>
        <taxon>Coleoidea</taxon>
        <taxon>Octopodiformes</taxon>
        <taxon>Octopoda</taxon>
        <taxon>Incirrata</taxon>
        <taxon>Octopodidae</taxon>
        <taxon>Octopus</taxon>
    </lineage>
</organism>
<feature type="transmembrane region" description="Helical" evidence="7">
    <location>
        <begin position="203"/>
        <end position="227"/>
    </location>
</feature>
<keyword evidence="4 7" id="KW-1133">Transmembrane helix</keyword>
<dbReference type="InterPro" id="IPR051843">
    <property type="entry name" value="CPA1_transporter"/>
</dbReference>
<feature type="region of interest" description="Disordered" evidence="6">
    <location>
        <begin position="506"/>
        <end position="534"/>
    </location>
</feature>
<dbReference type="PANTHER" id="PTHR31102:SF1">
    <property type="entry name" value="CATION_H+ EXCHANGER DOMAIN-CONTAINING PROTEIN"/>
    <property type="match status" value="1"/>
</dbReference>
<keyword evidence="5 7" id="KW-0472">Membrane</keyword>
<dbReference type="PANTHER" id="PTHR31102">
    <property type="match status" value="1"/>
</dbReference>
<feature type="transmembrane region" description="Helical" evidence="7">
    <location>
        <begin position="456"/>
        <end position="480"/>
    </location>
</feature>
<sequence>METIPPGGDTEEMIPSKWNRFSQLTSNYSKPFQTKYHRRPDRSESFRLRLKYAFLCPPHGELARWLSYIISLAALWLVCLAISPQQALPGSNVFSLIVLYTAAALAGKLVTFLRLPSMIGMFLVGVLVRNVPHINIAQHILPNWSSCLRNFALTILLLRTGFKIISLRGGSSNIFYRLHLLPFAVELFTSACMYRFITKLPWAWSISLGSIISSASPSIILTLLLQIKNLPHTNSFQSQIAAALIVNNIFAAVIVAITWSTENNAANIILKLLEPFGEILVGVIVGILLCYIPPEDFVHNLFFRCVFLVGSSALVLFTLSAVHQTFVGHLAVLVLSYVAAWGWKRGLKNNQMLLHKLDTILSTFWLFCQTLLFGLMGCDVNLSVINARILGFVFACLLTGLLVRLVISYVVMIRTQITKRERVYCSLALLPKAESQVLAAYILQNALDLGDETLQPYGYIVLKMTVLAILLTAPFGATLLHLAGRYLLKTPTESSDESNIALVTRRKSSEDSVESLNGDDGTSEAEQQFMDISL</sequence>
<proteinExistence type="inferred from homology"/>
<comment type="similarity">
    <text evidence="2">Belongs to the monovalent cation:proton antiporter 1 (CPA1) transporter (TC 2.A.36) family.</text>
</comment>
<evidence type="ECO:0000256" key="7">
    <source>
        <dbReference type="SAM" id="Phobius"/>
    </source>
</evidence>
<dbReference type="GO" id="GO:0016020">
    <property type="term" value="C:membrane"/>
    <property type="evidence" value="ECO:0007669"/>
    <property type="project" value="UniProtKB-SubCell"/>
</dbReference>
<dbReference type="GO" id="GO:0015297">
    <property type="term" value="F:antiporter activity"/>
    <property type="evidence" value="ECO:0007669"/>
    <property type="project" value="InterPro"/>
</dbReference>
<evidence type="ECO:0000256" key="6">
    <source>
        <dbReference type="SAM" id="MobiDB-lite"/>
    </source>
</evidence>
<feature type="transmembrane region" description="Helical" evidence="7">
    <location>
        <begin position="423"/>
        <end position="444"/>
    </location>
</feature>
<feature type="transmembrane region" description="Helical" evidence="7">
    <location>
        <begin position="364"/>
        <end position="383"/>
    </location>
</feature>
<dbReference type="GO" id="GO:1902600">
    <property type="term" value="P:proton transmembrane transport"/>
    <property type="evidence" value="ECO:0007669"/>
    <property type="project" value="InterPro"/>
</dbReference>
<dbReference type="Pfam" id="PF00999">
    <property type="entry name" value="Na_H_Exchanger"/>
    <property type="match status" value="1"/>
</dbReference>
<evidence type="ECO:0000313" key="9">
    <source>
        <dbReference type="EMBL" id="CAI9716944.1"/>
    </source>
</evidence>
<protein>
    <submittedName>
        <fullName evidence="9">Sodium/hydrogen exchanger 9B2-like</fullName>
    </submittedName>
</protein>
<gene>
    <name evidence="9" type="ORF">OCTVUL_1B030299</name>
</gene>
<dbReference type="Proteomes" id="UP001162480">
    <property type="component" value="Chromosome 2"/>
</dbReference>
<comment type="subcellular location">
    <subcellularLocation>
        <location evidence="1">Membrane</location>
        <topology evidence="1">Multi-pass membrane protein</topology>
    </subcellularLocation>
</comment>
<feature type="transmembrane region" description="Helical" evidence="7">
    <location>
        <begin position="272"/>
        <end position="292"/>
    </location>
</feature>
<reference evidence="9" key="1">
    <citation type="submission" date="2023-08" db="EMBL/GenBank/DDBJ databases">
        <authorList>
            <person name="Alioto T."/>
            <person name="Alioto T."/>
            <person name="Gomez Garrido J."/>
        </authorList>
    </citation>
    <scope>NUCLEOTIDE SEQUENCE</scope>
</reference>
<feature type="transmembrane region" description="Helical" evidence="7">
    <location>
        <begin position="389"/>
        <end position="411"/>
    </location>
</feature>
<evidence type="ECO:0000256" key="3">
    <source>
        <dbReference type="ARBA" id="ARBA00022692"/>
    </source>
</evidence>
<evidence type="ECO:0000259" key="8">
    <source>
        <dbReference type="Pfam" id="PF00999"/>
    </source>
</evidence>
<evidence type="ECO:0000256" key="2">
    <source>
        <dbReference type="ARBA" id="ARBA00007367"/>
    </source>
</evidence>
<name>A0AA36EXH9_OCTVU</name>
<feature type="transmembrane region" description="Helical" evidence="7">
    <location>
        <begin position="95"/>
        <end position="128"/>
    </location>
</feature>
<keyword evidence="3 7" id="KW-0812">Transmembrane</keyword>
<dbReference type="InterPro" id="IPR006153">
    <property type="entry name" value="Cation/H_exchanger_TM"/>
</dbReference>
<dbReference type="AlphaFoldDB" id="A0AA36EXH9"/>